<sequence length="377" mass="40449">MFLQDLSYADTMAGELADRFPPASFNQALTETLSDYADFVQADQKGWFHVEGGMSVVTNTMAARLKSTIWPQAGAISIDVSLSTPAVAMSLISDGRTIQVTTGGEKSSTNSYDMVFNTTALGPLQQVDLSGLNLDRDILDGIHASITTGLPKWPSTSTSAGGRVSTPMPTPCTAVAVSDLPLGFTVYPSWDNSDGTNVLIASCTWAQDASRMATLVPDYTDPSTPTPSYTGPITAVCLEGLVKLLAGPQEASTLKGLHGYYITHHAWAWSHDPCTCGAFALFGPGRFQNIYPKFQELLAISAHHAWISGALDSVLFSVTKFLAARSTESPDVATKALKLLVSDSNPDKKHFEKNERGEHPEGDERLAYWCAEASAMK</sequence>
<dbReference type="Gene3D" id="3.90.660.10">
    <property type="match status" value="1"/>
</dbReference>
<dbReference type="GeneID" id="87892341"/>
<dbReference type="RefSeq" id="XP_062729467.1">
    <property type="nucleotide sequence ID" value="XM_062872984.1"/>
</dbReference>
<comment type="caution">
    <text evidence="1">The sequence shown here is derived from an EMBL/GenBank/DDBJ whole genome shotgun (WGS) entry which is preliminary data.</text>
</comment>
<protein>
    <recommendedName>
        <fullName evidence="3">Amine oxidase domain-containing protein</fullName>
    </recommendedName>
</protein>
<dbReference type="Proteomes" id="UP001322138">
    <property type="component" value="Unassembled WGS sequence"/>
</dbReference>
<name>A0ABR0FA01_9PEZI</name>
<proteinExistence type="predicted"/>
<gene>
    <name evidence="1" type="ORF">QC761_0092530</name>
</gene>
<dbReference type="SUPFAM" id="SSF51905">
    <property type="entry name" value="FAD/NAD(P)-binding domain"/>
    <property type="match status" value="1"/>
</dbReference>
<dbReference type="SUPFAM" id="SSF54373">
    <property type="entry name" value="FAD-linked reductases, C-terminal domain"/>
    <property type="match status" value="1"/>
</dbReference>
<reference evidence="1 2" key="1">
    <citation type="journal article" date="2023" name="bioRxiv">
        <title>High-quality genome assemblies of four members of thePodospora anserinaspecies complex.</title>
        <authorList>
            <person name="Ament-Velasquez S.L."/>
            <person name="Vogan A.A."/>
            <person name="Wallerman O."/>
            <person name="Hartmann F."/>
            <person name="Gautier V."/>
            <person name="Silar P."/>
            <person name="Giraud T."/>
            <person name="Johannesson H."/>
        </authorList>
    </citation>
    <scope>NUCLEOTIDE SEQUENCE [LARGE SCALE GENOMIC DNA]</scope>
    <source>
        <strain evidence="1 2">CBS 112042</strain>
    </source>
</reference>
<evidence type="ECO:0000313" key="1">
    <source>
        <dbReference type="EMBL" id="KAK4640491.1"/>
    </source>
</evidence>
<accession>A0ABR0FA01</accession>
<keyword evidence="2" id="KW-1185">Reference proteome</keyword>
<organism evidence="1 2">
    <name type="scientific">Podospora bellae-mahoneyi</name>
    <dbReference type="NCBI Taxonomy" id="2093777"/>
    <lineage>
        <taxon>Eukaryota</taxon>
        <taxon>Fungi</taxon>
        <taxon>Dikarya</taxon>
        <taxon>Ascomycota</taxon>
        <taxon>Pezizomycotina</taxon>
        <taxon>Sordariomycetes</taxon>
        <taxon>Sordariomycetidae</taxon>
        <taxon>Sordariales</taxon>
        <taxon>Podosporaceae</taxon>
        <taxon>Podospora</taxon>
    </lineage>
</organism>
<evidence type="ECO:0000313" key="2">
    <source>
        <dbReference type="Proteomes" id="UP001322138"/>
    </source>
</evidence>
<evidence type="ECO:0008006" key="3">
    <source>
        <dbReference type="Google" id="ProtNLM"/>
    </source>
</evidence>
<dbReference type="InterPro" id="IPR036188">
    <property type="entry name" value="FAD/NAD-bd_sf"/>
</dbReference>
<dbReference type="EMBL" id="JAFFGZ010000008">
    <property type="protein sequence ID" value="KAK4640491.1"/>
    <property type="molecule type" value="Genomic_DNA"/>
</dbReference>